<organism evidence="3 4">
    <name type="scientific">Trypanosoma brucei gambiense (strain MHOM/CI/86/DAL972)</name>
    <dbReference type="NCBI Taxonomy" id="679716"/>
    <lineage>
        <taxon>Eukaryota</taxon>
        <taxon>Discoba</taxon>
        <taxon>Euglenozoa</taxon>
        <taxon>Kinetoplastea</taxon>
        <taxon>Metakinetoplastina</taxon>
        <taxon>Trypanosomatida</taxon>
        <taxon>Trypanosomatidae</taxon>
        <taxon>Trypanosoma</taxon>
    </lineage>
</organism>
<dbReference type="Proteomes" id="UP000002316">
    <property type="component" value="Chromosome 7"/>
</dbReference>
<accession>C9ZRQ8</accession>
<keyword evidence="1" id="KW-0812">Transmembrane</keyword>
<gene>
    <name evidence="3" type="ORF">TbgDal_VII240</name>
</gene>
<reference evidence="4" key="1">
    <citation type="journal article" date="2010" name="PLoS Negl. Trop. Dis.">
        <title>The genome sequence of Trypanosoma brucei gambiense, causative agent of chronic human african trypanosomiasis.</title>
        <authorList>
            <person name="Jackson A.P."/>
            <person name="Sanders M."/>
            <person name="Berry A."/>
            <person name="McQuillan J."/>
            <person name="Aslett M.A."/>
            <person name="Quail M.A."/>
            <person name="Chukualim B."/>
            <person name="Capewell P."/>
            <person name="MacLeod A."/>
            <person name="Melville S.E."/>
            <person name="Gibson W."/>
            <person name="Barry J.D."/>
            <person name="Berriman M."/>
            <person name="Hertz-Fowler C."/>
        </authorList>
    </citation>
    <scope>NUCLEOTIDE SEQUENCE [LARGE SCALE GENOMIC DNA]</scope>
    <source>
        <strain evidence="4">MHOM/CI/86/DAL972</strain>
    </source>
</reference>
<dbReference type="GeneID" id="23862395"/>
<dbReference type="KEGG" id="tbg:TbgDal_VII240"/>
<evidence type="ECO:0000313" key="3">
    <source>
        <dbReference type="EMBL" id="CBH12044.1"/>
    </source>
</evidence>
<feature type="transmembrane region" description="Helical" evidence="1">
    <location>
        <begin position="55"/>
        <end position="76"/>
    </location>
</feature>
<name>C9ZRQ8_TRYB9</name>
<dbReference type="AlphaFoldDB" id="C9ZRQ8"/>
<evidence type="ECO:0000313" key="4">
    <source>
        <dbReference type="Proteomes" id="UP000002316"/>
    </source>
</evidence>
<evidence type="ECO:0000256" key="1">
    <source>
        <dbReference type="SAM" id="Phobius"/>
    </source>
</evidence>
<keyword evidence="1" id="KW-0472">Membrane</keyword>
<evidence type="ECO:0000256" key="2">
    <source>
        <dbReference type="SAM" id="SignalP"/>
    </source>
</evidence>
<protein>
    <recommendedName>
        <fullName evidence="5">T. brucei spp.-specific protein</fullName>
    </recommendedName>
</protein>
<feature type="chain" id="PRO_5003004789" description="T. brucei spp.-specific protein" evidence="2">
    <location>
        <begin position="26"/>
        <end position="125"/>
    </location>
</feature>
<feature type="signal peptide" evidence="2">
    <location>
        <begin position="1"/>
        <end position="25"/>
    </location>
</feature>
<proteinExistence type="predicted"/>
<keyword evidence="2" id="KW-0732">Signal</keyword>
<evidence type="ECO:0008006" key="5">
    <source>
        <dbReference type="Google" id="ProtNLM"/>
    </source>
</evidence>
<dbReference type="EMBL" id="FN554970">
    <property type="protein sequence ID" value="CBH12044.1"/>
    <property type="molecule type" value="Genomic_DNA"/>
</dbReference>
<keyword evidence="1" id="KW-1133">Transmembrane helix</keyword>
<sequence>MLCTCGRFFFYFVQFLSLSIQNTFANEGGEWEAVLRHIIPSSSNERDRGGATARWAVFIIIFFFLGGEGLGVAAAWRNKKASRVLANFHYKQLFADGTKTRFFFFMALATRVVVDIYLHVATGRL</sequence>
<dbReference type="RefSeq" id="XP_011774327.1">
    <property type="nucleotide sequence ID" value="XM_011776025.1"/>
</dbReference>
<feature type="transmembrane region" description="Helical" evidence="1">
    <location>
        <begin position="102"/>
        <end position="120"/>
    </location>
</feature>